<evidence type="ECO:0000313" key="1">
    <source>
        <dbReference type="EMBL" id="VVW54226.1"/>
    </source>
</evidence>
<name>A0A5K1EZA6_9MAGN</name>
<proteinExistence type="predicted"/>
<dbReference type="PANTHER" id="PTHR47481:SF10">
    <property type="entry name" value="COPIA-LIKE POLYPROTEIN_RETROTRANSPOSON"/>
    <property type="match status" value="1"/>
</dbReference>
<gene>
    <name evidence="1" type="ORF">NYM_LOCUS24020</name>
</gene>
<reference evidence="1" key="1">
    <citation type="submission" date="2019-09" db="EMBL/GenBank/DDBJ databases">
        <authorList>
            <person name="Zhang L."/>
        </authorList>
    </citation>
    <scope>NUCLEOTIDE SEQUENCE</scope>
</reference>
<dbReference type="AlphaFoldDB" id="A0A5K1EZA6"/>
<evidence type="ECO:0008006" key="2">
    <source>
        <dbReference type="Google" id="ProtNLM"/>
    </source>
</evidence>
<dbReference type="EMBL" id="LR721785">
    <property type="protein sequence ID" value="VVW54226.1"/>
    <property type="molecule type" value="Genomic_DNA"/>
</dbReference>
<dbReference type="PANTHER" id="PTHR47481">
    <property type="match status" value="1"/>
</dbReference>
<organism evidence="1">
    <name type="scientific">Nymphaea colorata</name>
    <name type="common">pocket water lily</name>
    <dbReference type="NCBI Taxonomy" id="210225"/>
    <lineage>
        <taxon>Eukaryota</taxon>
        <taxon>Viridiplantae</taxon>
        <taxon>Streptophyta</taxon>
        <taxon>Embryophyta</taxon>
        <taxon>Tracheophyta</taxon>
        <taxon>Spermatophyta</taxon>
        <taxon>Magnoliopsida</taxon>
        <taxon>Nymphaeales</taxon>
        <taxon>Nymphaeaceae</taxon>
        <taxon>Nymphaea</taxon>
    </lineage>
</organism>
<dbReference type="Gramene" id="NC7G0292760.1">
    <property type="protein sequence ID" value="NC7G0292760.1:cds"/>
    <property type="gene ID" value="NC7G0292760"/>
</dbReference>
<sequence>MLTRKLQLYHKQDKHVIEYVSGFKAICDELAAIEKPLGDNDKVFWLVNGLGPRYELFMTSILKLPVPSYLDVVSLLQGHEKIKDLHAGETRLNNQMAFFTQ</sequence>
<accession>A0A5K1EZA6</accession>
<protein>
    <recommendedName>
        <fullName evidence="2">Retrotransposon gag domain-containing protein</fullName>
    </recommendedName>
</protein>